<dbReference type="InterPro" id="IPR041078">
    <property type="entry name" value="Plavaka"/>
</dbReference>
<reference evidence="3 4" key="1">
    <citation type="submission" date="2014-04" db="EMBL/GenBank/DDBJ databases">
        <authorList>
            <consortium name="DOE Joint Genome Institute"/>
            <person name="Kuo A."/>
            <person name="Kohler A."/>
            <person name="Costa M.D."/>
            <person name="Nagy L.G."/>
            <person name="Floudas D."/>
            <person name="Copeland A."/>
            <person name="Barry K.W."/>
            <person name="Cichocki N."/>
            <person name="Veneault-Fourrey C."/>
            <person name="LaButti K."/>
            <person name="Lindquist E.A."/>
            <person name="Lipzen A."/>
            <person name="Lundell T."/>
            <person name="Morin E."/>
            <person name="Murat C."/>
            <person name="Sun H."/>
            <person name="Tunlid A."/>
            <person name="Henrissat B."/>
            <person name="Grigoriev I.V."/>
            <person name="Hibbett D.S."/>
            <person name="Martin F."/>
            <person name="Nordberg H.P."/>
            <person name="Cantor M.N."/>
            <person name="Hua S.X."/>
        </authorList>
    </citation>
    <scope>NUCLEOTIDE SEQUENCE [LARGE SCALE GENOMIC DNA]</scope>
    <source>
        <strain evidence="3 4">Marx 270</strain>
    </source>
</reference>
<reference evidence="4" key="2">
    <citation type="submission" date="2015-01" db="EMBL/GenBank/DDBJ databases">
        <title>Evolutionary Origins and Diversification of the Mycorrhizal Mutualists.</title>
        <authorList>
            <consortium name="DOE Joint Genome Institute"/>
            <consortium name="Mycorrhizal Genomics Consortium"/>
            <person name="Kohler A."/>
            <person name="Kuo A."/>
            <person name="Nagy L.G."/>
            <person name="Floudas D."/>
            <person name="Copeland A."/>
            <person name="Barry K.W."/>
            <person name="Cichocki N."/>
            <person name="Veneault-Fourrey C."/>
            <person name="LaButti K."/>
            <person name="Lindquist E.A."/>
            <person name="Lipzen A."/>
            <person name="Lundell T."/>
            <person name="Morin E."/>
            <person name="Murat C."/>
            <person name="Riley R."/>
            <person name="Ohm R."/>
            <person name="Sun H."/>
            <person name="Tunlid A."/>
            <person name="Henrissat B."/>
            <person name="Grigoriev I.V."/>
            <person name="Hibbett D.S."/>
            <person name="Martin F."/>
        </authorList>
    </citation>
    <scope>NUCLEOTIDE SEQUENCE [LARGE SCALE GENOMIC DNA]</scope>
    <source>
        <strain evidence="4">Marx 270</strain>
    </source>
</reference>
<accession>A0A0C3NV43</accession>
<dbReference type="OrthoDB" id="3232986at2759"/>
<keyword evidence="4" id="KW-1185">Reference proteome</keyword>
<feature type="domain" description="DUF6830" evidence="2">
    <location>
        <begin position="754"/>
        <end position="816"/>
    </location>
</feature>
<dbReference type="Proteomes" id="UP000054217">
    <property type="component" value="Unassembled WGS sequence"/>
</dbReference>
<proteinExistence type="predicted"/>
<evidence type="ECO:0000256" key="1">
    <source>
        <dbReference type="SAM" id="MobiDB-lite"/>
    </source>
</evidence>
<dbReference type="Pfam" id="PF18759">
    <property type="entry name" value="Plavaka"/>
    <property type="match status" value="1"/>
</dbReference>
<sequence length="942" mass="105321">MAASDPFSITLPALANTGFTCPNCTTPFTTGDAVMQHLCGPGPCGQWLVQILPSMEPVGSPFGDEYLDDVNAANDVDTNRNFDNPFDDSDNDSENSNHTNVHHSLEDDTHYKSPETLPPSALALHGESLKGGLNHLQCMDQDEFTHIHDSENIYYPFSSKGEWELANWLASGALSQKEIDAYLHLQHTKDFPVSFNTAKDLRAHIESLPEVPCWHFQEIKVESYQTKDLLVLYWHDGLEVVKHLFRNPVFANCMDMSPYREFEEMPNGTERVYGEFMSADWAWEIQDSLPTGHSFLGVIGASDKTPLTISTGNKEMHPLLLSLANIHAGMWMKATSHSFALAAYLPILKFHNVSPAVQAVLSSCMYHFAISIMMKNLKLAHRDGVVLSDPNGNLHIIHTPLATWITDYPEQLLVACVSSKNSPISIATADHFGHPTPHPPHVHQNTLAAIHEACVTCDPCNIAAFHKVCLEKHLNSIVEPFWVDWGDALHQWHKFYFDHCLCWVINIIGGTELDCHLALLQPRIGTRNWLNGISTLKQCTGREHSDLEKVLPIVATGALPDNVLCTIRAITEFIFLTQNVYHFNETLHLLTEALWEFHHYKQSVISAGGHQGKNRPLQHFQIPKLELAQHVIQSTHAMGAPYQWSSNIMERCHITHFFQLFTMLKMAGAPLINEMLYKAMQMQIHYLESTWISNVLPNEWYMGSVAPRKSIFNSSQSHISSDNSTAFLLTAKPHFPSIPIDDAAPLLIHDLHHGCHLSSPNSPLPFSHFHAWDKFHIQQCLAQDPLSLSPPQTIQAVPLSTNMPWGWANTVLICHKSGDVISASHVDERYLVAQVRAILQPITAPSSPPLLYVKFFNFSSAHSAVVDGIRVAVPAPKIEINGQQLGDIICLDDVHQAVQLIPKFSAQAPPGLTCDNCLEVGQEFYVNSFADKEVFHAILSYQ</sequence>
<protein>
    <recommendedName>
        <fullName evidence="2">DUF6830 domain-containing protein</fullName>
    </recommendedName>
</protein>
<dbReference type="HOGENOM" id="CLU_006344_10_2_1"/>
<evidence type="ECO:0000313" key="4">
    <source>
        <dbReference type="Proteomes" id="UP000054217"/>
    </source>
</evidence>
<feature type="compositionally biased region" description="Basic and acidic residues" evidence="1">
    <location>
        <begin position="103"/>
        <end position="113"/>
    </location>
</feature>
<dbReference type="InParanoid" id="A0A0C3NV43"/>
<feature type="region of interest" description="Disordered" evidence="1">
    <location>
        <begin position="77"/>
        <end position="122"/>
    </location>
</feature>
<evidence type="ECO:0000259" key="2">
    <source>
        <dbReference type="Pfam" id="PF20722"/>
    </source>
</evidence>
<dbReference type="AlphaFoldDB" id="A0A0C3NV43"/>
<organism evidence="3 4">
    <name type="scientific">Pisolithus tinctorius Marx 270</name>
    <dbReference type="NCBI Taxonomy" id="870435"/>
    <lineage>
        <taxon>Eukaryota</taxon>
        <taxon>Fungi</taxon>
        <taxon>Dikarya</taxon>
        <taxon>Basidiomycota</taxon>
        <taxon>Agaricomycotina</taxon>
        <taxon>Agaricomycetes</taxon>
        <taxon>Agaricomycetidae</taxon>
        <taxon>Boletales</taxon>
        <taxon>Sclerodermatineae</taxon>
        <taxon>Pisolithaceae</taxon>
        <taxon>Pisolithus</taxon>
    </lineage>
</organism>
<name>A0A0C3NV43_PISTI</name>
<evidence type="ECO:0000313" key="3">
    <source>
        <dbReference type="EMBL" id="KIN99280.1"/>
    </source>
</evidence>
<gene>
    <name evidence="3" type="ORF">M404DRAFT_16519</name>
</gene>
<dbReference type="InterPro" id="IPR049233">
    <property type="entry name" value="DUF6830"/>
</dbReference>
<dbReference type="EMBL" id="KN832006">
    <property type="protein sequence ID" value="KIN99280.1"/>
    <property type="molecule type" value="Genomic_DNA"/>
</dbReference>
<dbReference type="Pfam" id="PF20722">
    <property type="entry name" value="DUF6830"/>
    <property type="match status" value="1"/>
</dbReference>